<organism evidence="2 3">
    <name type="scientific">Botryobasidium botryosum (strain FD-172 SS1)</name>
    <dbReference type="NCBI Taxonomy" id="930990"/>
    <lineage>
        <taxon>Eukaryota</taxon>
        <taxon>Fungi</taxon>
        <taxon>Dikarya</taxon>
        <taxon>Basidiomycota</taxon>
        <taxon>Agaricomycotina</taxon>
        <taxon>Agaricomycetes</taxon>
        <taxon>Cantharellales</taxon>
        <taxon>Botryobasidiaceae</taxon>
        <taxon>Botryobasidium</taxon>
    </lineage>
</organism>
<accession>A0A067MF57</accession>
<sequence length="209" mass="21492">MRFAAIFASVLSLGFLAAAAPTPNVVALAVRDTDLAVRSNGALVAKDIIARCDTCNEAGSALLNAVANIHVDISASIQAITTACHQPGVTVDILAPLIVELQAHISAFVDAVVKANVSLLGLVHISIDLGIWVQLCVSIFLEIIVCLQLVLSVCADARVQVASCVQIIIQLIVKANACVPGCGQAIIAGLQAQIQACIAVGLNLSAIIL</sequence>
<evidence type="ECO:0000313" key="3">
    <source>
        <dbReference type="Proteomes" id="UP000027195"/>
    </source>
</evidence>
<feature type="chain" id="PRO_5001641339" evidence="1">
    <location>
        <begin position="20"/>
        <end position="209"/>
    </location>
</feature>
<dbReference type="InParanoid" id="A0A067MF57"/>
<dbReference type="AlphaFoldDB" id="A0A067MF57"/>
<name>A0A067MF57_BOTB1</name>
<keyword evidence="3" id="KW-1185">Reference proteome</keyword>
<dbReference type="EMBL" id="KL198039">
    <property type="protein sequence ID" value="KDQ14199.1"/>
    <property type="molecule type" value="Genomic_DNA"/>
</dbReference>
<feature type="signal peptide" evidence="1">
    <location>
        <begin position="1"/>
        <end position="19"/>
    </location>
</feature>
<proteinExistence type="predicted"/>
<dbReference type="Proteomes" id="UP000027195">
    <property type="component" value="Unassembled WGS sequence"/>
</dbReference>
<keyword evidence="1" id="KW-0732">Signal</keyword>
<protein>
    <submittedName>
        <fullName evidence="2">Uncharacterized protein</fullName>
    </submittedName>
</protein>
<evidence type="ECO:0000256" key="1">
    <source>
        <dbReference type="SAM" id="SignalP"/>
    </source>
</evidence>
<gene>
    <name evidence="2" type="ORF">BOTBODRAFT_188079</name>
</gene>
<reference evidence="3" key="1">
    <citation type="journal article" date="2014" name="Proc. Natl. Acad. Sci. U.S.A.">
        <title>Extensive sampling of basidiomycete genomes demonstrates inadequacy of the white-rot/brown-rot paradigm for wood decay fungi.</title>
        <authorList>
            <person name="Riley R."/>
            <person name="Salamov A.A."/>
            <person name="Brown D.W."/>
            <person name="Nagy L.G."/>
            <person name="Floudas D."/>
            <person name="Held B.W."/>
            <person name="Levasseur A."/>
            <person name="Lombard V."/>
            <person name="Morin E."/>
            <person name="Otillar R."/>
            <person name="Lindquist E.A."/>
            <person name="Sun H."/>
            <person name="LaButti K.M."/>
            <person name="Schmutz J."/>
            <person name="Jabbour D."/>
            <person name="Luo H."/>
            <person name="Baker S.E."/>
            <person name="Pisabarro A.G."/>
            <person name="Walton J.D."/>
            <person name="Blanchette R.A."/>
            <person name="Henrissat B."/>
            <person name="Martin F."/>
            <person name="Cullen D."/>
            <person name="Hibbett D.S."/>
            <person name="Grigoriev I.V."/>
        </authorList>
    </citation>
    <scope>NUCLEOTIDE SEQUENCE [LARGE SCALE GENOMIC DNA]</scope>
    <source>
        <strain evidence="3">FD-172 SS1</strain>
    </source>
</reference>
<dbReference type="HOGENOM" id="CLU_1315219_0_0_1"/>
<evidence type="ECO:0000313" key="2">
    <source>
        <dbReference type="EMBL" id="KDQ14199.1"/>
    </source>
</evidence>